<accession>A0A101NBR2</accession>
<feature type="repeat" description="WD" evidence="3">
    <location>
        <begin position="408"/>
        <end position="442"/>
    </location>
</feature>
<feature type="repeat" description="WD" evidence="3">
    <location>
        <begin position="318"/>
        <end position="351"/>
    </location>
</feature>
<dbReference type="InterPro" id="IPR019775">
    <property type="entry name" value="WD40_repeat_CS"/>
</dbReference>
<evidence type="ECO:0000313" key="7">
    <source>
        <dbReference type="Proteomes" id="UP000054241"/>
    </source>
</evidence>
<feature type="repeat" description="WD" evidence="3">
    <location>
        <begin position="590"/>
        <end position="625"/>
    </location>
</feature>
<feature type="compositionally biased region" description="Low complexity" evidence="4">
    <location>
        <begin position="293"/>
        <end position="304"/>
    </location>
</feature>
<dbReference type="NCBIfam" id="NF047832">
    <property type="entry name" value="caspase_w_EACC1"/>
    <property type="match status" value="1"/>
</dbReference>
<dbReference type="PRINTS" id="PR00320">
    <property type="entry name" value="GPROTEINBRPT"/>
</dbReference>
<dbReference type="Proteomes" id="UP000054241">
    <property type="component" value="Unassembled WGS sequence"/>
</dbReference>
<dbReference type="SUPFAM" id="SSF52129">
    <property type="entry name" value="Caspase-like"/>
    <property type="match status" value="1"/>
</dbReference>
<proteinExistence type="predicted"/>
<feature type="repeat" description="WD" evidence="3">
    <location>
        <begin position="363"/>
        <end position="395"/>
    </location>
</feature>
<dbReference type="Pfam" id="PF00656">
    <property type="entry name" value="Peptidase_C14"/>
    <property type="match status" value="1"/>
</dbReference>
<evidence type="ECO:0000259" key="5">
    <source>
        <dbReference type="Pfam" id="PF00656"/>
    </source>
</evidence>
<feature type="region of interest" description="Disordered" evidence="4">
    <location>
        <begin position="232"/>
        <end position="259"/>
    </location>
</feature>
<dbReference type="SMART" id="SM00320">
    <property type="entry name" value="WD40"/>
    <property type="match status" value="7"/>
</dbReference>
<dbReference type="InterPro" id="IPR015943">
    <property type="entry name" value="WD40/YVTN_repeat-like_dom_sf"/>
</dbReference>
<dbReference type="Gene3D" id="3.40.50.1460">
    <property type="match status" value="1"/>
</dbReference>
<dbReference type="InterPro" id="IPR029030">
    <property type="entry name" value="Caspase-like_dom_sf"/>
</dbReference>
<feature type="repeat" description="WD" evidence="3">
    <location>
        <begin position="454"/>
        <end position="489"/>
    </location>
</feature>
<dbReference type="InterPro" id="IPR001680">
    <property type="entry name" value="WD40_rpt"/>
</dbReference>
<organism evidence="6 7">
    <name type="scientific">Streptomyces cellostaticus</name>
    <dbReference type="NCBI Taxonomy" id="67285"/>
    <lineage>
        <taxon>Bacteria</taxon>
        <taxon>Bacillati</taxon>
        <taxon>Actinomycetota</taxon>
        <taxon>Actinomycetes</taxon>
        <taxon>Kitasatosporales</taxon>
        <taxon>Streptomycetaceae</taxon>
        <taxon>Streptomyces</taxon>
    </lineage>
</organism>
<evidence type="ECO:0000313" key="6">
    <source>
        <dbReference type="EMBL" id="KUM90169.1"/>
    </source>
</evidence>
<protein>
    <recommendedName>
        <fullName evidence="5">Peptidase C14 caspase domain-containing protein</fullName>
    </recommendedName>
</protein>
<sequence length="625" mass="64731">MTRFPDPAGSRAVLIGVSRYEHPKLPGLPAVRANLADFRAVLTDPVNGSLRDEHCVVVDEPQVPTDFGIPVTEAADEATDVLLVYYAGHGVVDGQGRLHLAVFHTDPARTSVTALPYDVLREAMVDSRAAVRVLVLDCCFSGRATGPMGDEQGLITGQIDIAGTYVLASSSATKPSRALPGATHTAFTEALLAALRRPDPLTLDALFDKVHHHLLARSLPLPQRRVMNTAGGLTLVKGPPTAAHPGDTPHAEGAPPTRWNRRGFLVAGSAAGLALGAAALEWLVKGGSDHDTSGSSGPSSSGSPAMKVTGAPSPGPTLAAHKGAVLSVAFRPGGEILASASADRTIRLWKVTDPAKPAPLVSLTAPTDNVDAVAFSSDGGLLAGGGNDNAVRLWKTTDPAKPRPLSRLTGHTGAVFSVAFNPDSTILASGSADRTLRLWNVSDPVKPTPMGRPGTGHTDAVLSVAFSPDQSLMATGSADNSILLWNVATPPATVGVPVPGHKNRVHSVVFSPDGKTLASAGGDRTVRLWNVTDLANPTQIGAPLSGHTDAVYCLAFTTDGKVLASAGADKEVRLWNLTDPAEPKPLGHPLVGHTGAVHSVAFTTDGKFLASAGADNKIRLWTVAR</sequence>
<dbReference type="AlphaFoldDB" id="A0A101NBR2"/>
<keyword evidence="2" id="KW-0677">Repeat</keyword>
<dbReference type="Pfam" id="PF00400">
    <property type="entry name" value="WD40"/>
    <property type="match status" value="7"/>
</dbReference>
<evidence type="ECO:0000256" key="4">
    <source>
        <dbReference type="SAM" id="MobiDB-lite"/>
    </source>
</evidence>
<keyword evidence="1 3" id="KW-0853">WD repeat</keyword>
<dbReference type="Gene3D" id="2.130.10.10">
    <property type="entry name" value="YVTN repeat-like/Quinoprotein amine dehydrogenase"/>
    <property type="match status" value="3"/>
</dbReference>
<dbReference type="InterPro" id="IPR011600">
    <property type="entry name" value="Pept_C14_caspase"/>
</dbReference>
<feature type="repeat" description="WD" evidence="3">
    <location>
        <begin position="544"/>
        <end position="577"/>
    </location>
</feature>
<dbReference type="InterPro" id="IPR036322">
    <property type="entry name" value="WD40_repeat_dom_sf"/>
</dbReference>
<dbReference type="PANTHER" id="PTHR19879:SF9">
    <property type="entry name" value="TRANSCRIPTION INITIATION FACTOR TFIID SUBUNIT 5"/>
    <property type="match status" value="1"/>
</dbReference>
<evidence type="ECO:0000256" key="2">
    <source>
        <dbReference type="ARBA" id="ARBA00022737"/>
    </source>
</evidence>
<dbReference type="InterPro" id="IPR020472">
    <property type="entry name" value="WD40_PAC1"/>
</dbReference>
<dbReference type="GO" id="GO:0006508">
    <property type="term" value="P:proteolysis"/>
    <property type="evidence" value="ECO:0007669"/>
    <property type="project" value="InterPro"/>
</dbReference>
<evidence type="ECO:0000256" key="1">
    <source>
        <dbReference type="ARBA" id="ARBA00022574"/>
    </source>
</evidence>
<dbReference type="RefSeq" id="WP_067009770.1">
    <property type="nucleotide sequence ID" value="NZ_BNDU01000008.1"/>
</dbReference>
<dbReference type="SUPFAM" id="SSF50978">
    <property type="entry name" value="WD40 repeat-like"/>
    <property type="match status" value="1"/>
</dbReference>
<reference evidence="6 7" key="1">
    <citation type="submission" date="2015-10" db="EMBL/GenBank/DDBJ databases">
        <title>Draft genome sequence of Streptomyces cellostaticus DSM 40189, type strain for the species Streptomyces cellostaticus.</title>
        <authorList>
            <person name="Ruckert C."/>
            <person name="Winkler A."/>
            <person name="Kalinowski J."/>
            <person name="Kampfer P."/>
            <person name="Glaeser S."/>
        </authorList>
    </citation>
    <scope>NUCLEOTIDE SEQUENCE [LARGE SCALE GENOMIC DNA]</scope>
    <source>
        <strain evidence="6 7">DSM 40189</strain>
    </source>
</reference>
<gene>
    <name evidence="6" type="ORF">AQI88_39160</name>
</gene>
<dbReference type="PROSITE" id="PS50082">
    <property type="entry name" value="WD_REPEATS_2"/>
    <property type="match status" value="7"/>
</dbReference>
<evidence type="ECO:0000256" key="3">
    <source>
        <dbReference type="PROSITE-ProRule" id="PRU00221"/>
    </source>
</evidence>
<feature type="region of interest" description="Disordered" evidence="4">
    <location>
        <begin position="287"/>
        <end position="316"/>
    </location>
</feature>
<dbReference type="PROSITE" id="PS00678">
    <property type="entry name" value="WD_REPEATS_1"/>
    <property type="match status" value="4"/>
</dbReference>
<dbReference type="OrthoDB" id="3542505at2"/>
<dbReference type="EMBL" id="LMWL01000088">
    <property type="protein sequence ID" value="KUM90169.1"/>
    <property type="molecule type" value="Genomic_DNA"/>
</dbReference>
<feature type="domain" description="Peptidase C14 caspase" evidence="5">
    <location>
        <begin position="12"/>
        <end position="214"/>
    </location>
</feature>
<comment type="caution">
    <text evidence="6">The sequence shown here is derived from an EMBL/GenBank/DDBJ whole genome shotgun (WGS) entry which is preliminary data.</text>
</comment>
<keyword evidence="7" id="KW-1185">Reference proteome</keyword>
<feature type="repeat" description="WD" evidence="3">
    <location>
        <begin position="498"/>
        <end position="531"/>
    </location>
</feature>
<dbReference type="PROSITE" id="PS50294">
    <property type="entry name" value="WD_REPEATS_REGION"/>
    <property type="match status" value="7"/>
</dbReference>
<dbReference type="PANTHER" id="PTHR19879">
    <property type="entry name" value="TRANSCRIPTION INITIATION FACTOR TFIID"/>
    <property type="match status" value="1"/>
</dbReference>
<dbReference type="STRING" id="67285.AQI88_39160"/>
<name>A0A101NBR2_9ACTN</name>
<dbReference type="CDD" id="cd00200">
    <property type="entry name" value="WD40"/>
    <property type="match status" value="1"/>
</dbReference>
<dbReference type="GO" id="GO:0004197">
    <property type="term" value="F:cysteine-type endopeptidase activity"/>
    <property type="evidence" value="ECO:0007669"/>
    <property type="project" value="InterPro"/>
</dbReference>